<feature type="transmembrane region" description="Helical" evidence="1">
    <location>
        <begin position="35"/>
        <end position="55"/>
    </location>
</feature>
<keyword evidence="1" id="KW-1133">Transmembrane helix</keyword>
<organism evidence="2 3">
    <name type="scientific">Franzmannia qiaohouensis</name>
    <dbReference type="NCBI Taxonomy" id="1329370"/>
    <lineage>
        <taxon>Bacteria</taxon>
        <taxon>Pseudomonadati</taxon>
        <taxon>Pseudomonadota</taxon>
        <taxon>Gammaproteobacteria</taxon>
        <taxon>Oceanospirillales</taxon>
        <taxon>Halomonadaceae</taxon>
        <taxon>Franzmannia</taxon>
    </lineage>
</organism>
<dbReference type="EMBL" id="JARWAM010000006">
    <property type="protein sequence ID" value="MDR5905658.1"/>
    <property type="molecule type" value="Genomic_DNA"/>
</dbReference>
<sequence>MPLRWKFWKKDDPGDDIEKYSIEPIAKKKIKKSGWLNFLTAGGSVAAGLAALALGDPTAGVASASVIGAVLSLVSPTKNLVDNISDKEKDPLEMQLLLELRGIHQVLRTLLVMVVFGILAYCFQIVVELASKQFSLIDENPLVFILVLAIFYFSVVRRSGE</sequence>
<protein>
    <submittedName>
        <fullName evidence="2">Uncharacterized protein</fullName>
    </submittedName>
</protein>
<dbReference type="RefSeq" id="WP_309720602.1">
    <property type="nucleotide sequence ID" value="NZ_JARWAM010000006.1"/>
</dbReference>
<reference evidence="2 3" key="1">
    <citation type="submission" date="2023-04" db="EMBL/GenBank/DDBJ databases">
        <title>A long-awaited taxogenomic arrangement of the family Halomonadaceae.</title>
        <authorList>
            <person name="De La Haba R."/>
            <person name="Chuvochina M."/>
            <person name="Wittouck S."/>
            <person name="Arahal D.R."/>
            <person name="Sanchez-Porro C."/>
            <person name="Hugenholtz P."/>
            <person name="Ventosa A."/>
        </authorList>
    </citation>
    <scope>NUCLEOTIDE SEQUENCE [LARGE SCALE GENOMIC DNA]</scope>
    <source>
        <strain evidence="2 3">DSM 26770</strain>
    </source>
</reference>
<feature type="transmembrane region" description="Helical" evidence="1">
    <location>
        <begin position="106"/>
        <end position="127"/>
    </location>
</feature>
<feature type="transmembrane region" description="Helical" evidence="1">
    <location>
        <begin position="61"/>
        <end position="81"/>
    </location>
</feature>
<proteinExistence type="predicted"/>
<comment type="caution">
    <text evidence="2">The sequence shown here is derived from an EMBL/GenBank/DDBJ whole genome shotgun (WGS) entry which is preliminary data.</text>
</comment>
<evidence type="ECO:0000313" key="3">
    <source>
        <dbReference type="Proteomes" id="UP001251374"/>
    </source>
</evidence>
<accession>A0ABU1HDW0</accession>
<keyword evidence="1" id="KW-0472">Membrane</keyword>
<feature type="transmembrane region" description="Helical" evidence="1">
    <location>
        <begin position="139"/>
        <end position="156"/>
    </location>
</feature>
<keyword evidence="1" id="KW-0812">Transmembrane</keyword>
<dbReference type="Proteomes" id="UP001251374">
    <property type="component" value="Unassembled WGS sequence"/>
</dbReference>
<gene>
    <name evidence="2" type="ORF">QC821_10270</name>
</gene>
<name>A0ABU1HDW0_9GAMM</name>
<evidence type="ECO:0000256" key="1">
    <source>
        <dbReference type="SAM" id="Phobius"/>
    </source>
</evidence>
<keyword evidence="3" id="KW-1185">Reference proteome</keyword>
<evidence type="ECO:0000313" key="2">
    <source>
        <dbReference type="EMBL" id="MDR5905658.1"/>
    </source>
</evidence>